<gene>
    <name evidence="1" type="ORF">CEXT_353361</name>
</gene>
<protein>
    <submittedName>
        <fullName evidence="1">Uncharacterized protein</fullName>
    </submittedName>
</protein>
<dbReference type="EMBL" id="BPLR01007043">
    <property type="protein sequence ID" value="GIY14066.1"/>
    <property type="molecule type" value="Genomic_DNA"/>
</dbReference>
<organism evidence="1 2">
    <name type="scientific">Caerostris extrusa</name>
    <name type="common">Bark spider</name>
    <name type="synonym">Caerostris bankana</name>
    <dbReference type="NCBI Taxonomy" id="172846"/>
    <lineage>
        <taxon>Eukaryota</taxon>
        <taxon>Metazoa</taxon>
        <taxon>Ecdysozoa</taxon>
        <taxon>Arthropoda</taxon>
        <taxon>Chelicerata</taxon>
        <taxon>Arachnida</taxon>
        <taxon>Araneae</taxon>
        <taxon>Araneomorphae</taxon>
        <taxon>Entelegynae</taxon>
        <taxon>Araneoidea</taxon>
        <taxon>Araneidae</taxon>
        <taxon>Caerostris</taxon>
    </lineage>
</organism>
<comment type="caution">
    <text evidence="1">The sequence shown here is derived from an EMBL/GenBank/DDBJ whole genome shotgun (WGS) entry which is preliminary data.</text>
</comment>
<sequence length="95" mass="10921">MPNLHSQRHFYVQVPYCRCKAGGCLPCFMALGDRETATVVNGVQPRVLRVTQTLMKSIRCFWTKSISRPFYGAACKFRRDSIKPLLCAFLAFCRR</sequence>
<evidence type="ECO:0000313" key="2">
    <source>
        <dbReference type="Proteomes" id="UP001054945"/>
    </source>
</evidence>
<keyword evidence="2" id="KW-1185">Reference proteome</keyword>
<name>A0AAV4R1A2_CAEEX</name>
<reference evidence="1 2" key="1">
    <citation type="submission" date="2021-06" db="EMBL/GenBank/DDBJ databases">
        <title>Caerostris extrusa draft genome.</title>
        <authorList>
            <person name="Kono N."/>
            <person name="Arakawa K."/>
        </authorList>
    </citation>
    <scope>NUCLEOTIDE SEQUENCE [LARGE SCALE GENOMIC DNA]</scope>
</reference>
<accession>A0AAV4R1A2</accession>
<dbReference type="AlphaFoldDB" id="A0AAV4R1A2"/>
<evidence type="ECO:0000313" key="1">
    <source>
        <dbReference type="EMBL" id="GIY14066.1"/>
    </source>
</evidence>
<dbReference type="Proteomes" id="UP001054945">
    <property type="component" value="Unassembled WGS sequence"/>
</dbReference>
<proteinExistence type="predicted"/>